<gene>
    <name evidence="2" type="ORF">GIL414_LOCUS39303</name>
</gene>
<evidence type="ECO:0000313" key="2">
    <source>
        <dbReference type="EMBL" id="CAF4609855.1"/>
    </source>
</evidence>
<dbReference type="EMBL" id="CAJOBJ010106106">
    <property type="protein sequence ID" value="CAF4609855.1"/>
    <property type="molecule type" value="Genomic_DNA"/>
</dbReference>
<feature type="non-terminal residue" evidence="2">
    <location>
        <position position="64"/>
    </location>
</feature>
<evidence type="ECO:0000313" key="3">
    <source>
        <dbReference type="Proteomes" id="UP000681720"/>
    </source>
</evidence>
<feature type="non-terminal residue" evidence="2">
    <location>
        <position position="1"/>
    </location>
</feature>
<organism evidence="2 3">
    <name type="scientific">Rotaria magnacalcarata</name>
    <dbReference type="NCBI Taxonomy" id="392030"/>
    <lineage>
        <taxon>Eukaryota</taxon>
        <taxon>Metazoa</taxon>
        <taxon>Spiralia</taxon>
        <taxon>Gnathifera</taxon>
        <taxon>Rotifera</taxon>
        <taxon>Eurotatoria</taxon>
        <taxon>Bdelloidea</taxon>
        <taxon>Philodinida</taxon>
        <taxon>Philodinidae</taxon>
        <taxon>Rotaria</taxon>
    </lineage>
</organism>
<feature type="region of interest" description="Disordered" evidence="1">
    <location>
        <begin position="39"/>
        <end position="64"/>
    </location>
</feature>
<reference evidence="2" key="1">
    <citation type="submission" date="2021-02" db="EMBL/GenBank/DDBJ databases">
        <authorList>
            <person name="Nowell W R."/>
        </authorList>
    </citation>
    <scope>NUCLEOTIDE SEQUENCE</scope>
</reference>
<sequence length="64" mass="7534">DDRRDPDEREDKGEEELKPLTREELKQRALEQVKNLERKALQEQNKYADMAPTTTREKSSATMS</sequence>
<accession>A0A8S2ZFN2</accession>
<comment type="caution">
    <text evidence="2">The sequence shown here is derived from an EMBL/GenBank/DDBJ whole genome shotgun (WGS) entry which is preliminary data.</text>
</comment>
<dbReference type="Proteomes" id="UP000681720">
    <property type="component" value="Unassembled WGS sequence"/>
</dbReference>
<evidence type="ECO:0000256" key="1">
    <source>
        <dbReference type="SAM" id="MobiDB-lite"/>
    </source>
</evidence>
<name>A0A8S2ZFN2_9BILA</name>
<feature type="region of interest" description="Disordered" evidence="1">
    <location>
        <begin position="1"/>
        <end position="24"/>
    </location>
</feature>
<feature type="compositionally biased region" description="Basic and acidic residues" evidence="1">
    <location>
        <begin position="55"/>
        <end position="64"/>
    </location>
</feature>
<protein>
    <submittedName>
        <fullName evidence="2">Uncharacterized protein</fullName>
    </submittedName>
</protein>
<dbReference type="AlphaFoldDB" id="A0A8S2ZFN2"/>
<proteinExistence type="predicted"/>